<keyword evidence="1" id="KW-0175">Coiled coil</keyword>
<protein>
    <submittedName>
        <fullName evidence="4">BZIP domain-containing protein</fullName>
    </submittedName>
</protein>
<feature type="region of interest" description="Disordered" evidence="2">
    <location>
        <begin position="30"/>
        <end position="53"/>
    </location>
</feature>
<accession>A0A1I7U3T2</accession>
<feature type="compositionally biased region" description="Polar residues" evidence="2">
    <location>
        <begin position="30"/>
        <end position="42"/>
    </location>
</feature>
<evidence type="ECO:0000313" key="3">
    <source>
        <dbReference type="Proteomes" id="UP000095282"/>
    </source>
</evidence>
<dbReference type="Proteomes" id="UP000095282">
    <property type="component" value="Unplaced"/>
</dbReference>
<dbReference type="eggNOG" id="ENOG502TINS">
    <property type="taxonomic scope" value="Eukaryota"/>
</dbReference>
<keyword evidence="3" id="KW-1185">Reference proteome</keyword>
<evidence type="ECO:0000313" key="4">
    <source>
        <dbReference type="WBParaSite" id="Csp11.Scaffold629.g14562.t1"/>
    </source>
</evidence>
<dbReference type="AlphaFoldDB" id="A0A1I7U3T2"/>
<organism evidence="3 4">
    <name type="scientific">Caenorhabditis tropicalis</name>
    <dbReference type="NCBI Taxonomy" id="1561998"/>
    <lineage>
        <taxon>Eukaryota</taxon>
        <taxon>Metazoa</taxon>
        <taxon>Ecdysozoa</taxon>
        <taxon>Nematoda</taxon>
        <taxon>Chromadorea</taxon>
        <taxon>Rhabditida</taxon>
        <taxon>Rhabditina</taxon>
        <taxon>Rhabditomorpha</taxon>
        <taxon>Rhabditoidea</taxon>
        <taxon>Rhabditidae</taxon>
        <taxon>Peloderinae</taxon>
        <taxon>Caenorhabditis</taxon>
    </lineage>
</organism>
<feature type="compositionally biased region" description="Basic and acidic residues" evidence="2">
    <location>
        <begin position="43"/>
        <end position="52"/>
    </location>
</feature>
<sequence length="291" mass="33827">MATSSELYDGVDINGSEKNINDTVLVIQNPIEQKTSEEPSSAKNEDVVEDRTFSANALRGRLPKWYYSRKLDDEKQSKQNAERKEARLEIEKRLEEQKKIEEKIENRKKKDRERKRFKTIEKLAENGQIIDEQSIQEHFQKLDEKMKKQEEKNRNKITDPSFDPAMISLGAVEIAPWAKRASNKKKESNETTSANVSDNQEQIQYVNYLENFIEDVNIPFSNEDFIPLLDDLNDINLSYYLEETGDFLQIPDEEVQPTDGTGDIDDVFLTIMNDDSFLLDPVQAFNQSQYQ</sequence>
<feature type="coiled-coil region" evidence="1">
    <location>
        <begin position="71"/>
        <end position="159"/>
    </location>
</feature>
<proteinExistence type="predicted"/>
<name>A0A1I7U3T2_9PELO</name>
<evidence type="ECO:0000256" key="2">
    <source>
        <dbReference type="SAM" id="MobiDB-lite"/>
    </source>
</evidence>
<dbReference type="WBParaSite" id="Csp11.Scaffold629.g14562.t1">
    <property type="protein sequence ID" value="Csp11.Scaffold629.g14562.t1"/>
    <property type="gene ID" value="Csp11.Scaffold629.g14562"/>
</dbReference>
<evidence type="ECO:0000256" key="1">
    <source>
        <dbReference type="SAM" id="Coils"/>
    </source>
</evidence>
<reference evidence="4" key="1">
    <citation type="submission" date="2016-11" db="UniProtKB">
        <authorList>
            <consortium name="WormBaseParasite"/>
        </authorList>
    </citation>
    <scope>IDENTIFICATION</scope>
</reference>